<dbReference type="KEGG" id="hse:Hsero_0308"/>
<name>D8IW36_HERSS</name>
<dbReference type="InterPro" id="IPR006860">
    <property type="entry name" value="FecR"/>
</dbReference>
<protein>
    <recommendedName>
        <fullName evidence="1">FecR protein domain-containing protein</fullName>
    </recommendedName>
</protein>
<evidence type="ECO:0000313" key="3">
    <source>
        <dbReference type="Proteomes" id="UP000000329"/>
    </source>
</evidence>
<reference evidence="2 3" key="1">
    <citation type="submission" date="2010-04" db="EMBL/GenBank/DDBJ databases">
        <title>The genome of Herbaspirillum seropedicae SmR1, an endophytic, nitrogen-fixing, plant-growth promoting beta-Proteobacteria.</title>
        <authorList>
            <person name="Pedrosa F.O."/>
            <person name="Monteiro R.A."/>
            <person name="Wassem R."/>
            <person name="Cruz L.M."/>
            <person name="Ayub R.A."/>
            <person name="Colauto N.B."/>
            <person name="Fernandez M.A."/>
            <person name="Fungaro M.H.P."/>
            <person name="Grisard E.C."/>
            <person name="Hungria M."/>
            <person name="Madeira H.M.F."/>
            <person name="Nodari R.O."/>
            <person name="Osaku C.A."/>
            <person name="Petzl-Erler M.L."/>
            <person name="Terenzi H."/>
            <person name="Vieira L.G.E."/>
            <person name="Almeida M.I.M."/>
            <person name="Alves L.R."/>
            <person name="Arantes O.M.N."/>
            <person name="Balsanelli E."/>
            <person name="Barcellos F.G."/>
            <person name="Baura V.A."/>
            <person name="Binde D.R."/>
            <person name="Campo R.J."/>
            <person name="Chubatsu L.S."/>
            <person name="Chueire L.M.O."/>
            <person name="Ciferri R.R."/>
            <person name="Correa L.C."/>
            <person name="da Conceicao Silva J.L."/>
            <person name="Dabul A.N.G."/>
            <person name="Dambros B.P."/>
            <person name="Faoro H."/>
            <person name="Favetti A."/>
            <person name="Friedermann G."/>
            <person name="Furlaneto M.C."/>
            <person name="Gasques L.S."/>
            <person name="Gimenes C.C.T."/>
            <person name="Gioppo N.M.R."/>
            <person name="Glienke-Blanco C."/>
            <person name="Godoy L.P."/>
            <person name="Guerra M.P."/>
            <person name="Karp S."/>
            <person name="Kava-Cordeiro V."/>
            <person name="Margarido V.P."/>
            <person name="Mathioni S.M."/>
            <person name="Menck-Soares M.A."/>
            <person name="Murace N.K."/>
            <person name="Nicolas M.F."/>
            <person name="Oliveira C.E.C."/>
            <person name="Pagnan N.A.B."/>
            <person name="Pamphile J.A."/>
            <person name="Patussi E.V."/>
            <person name="Pereira L.F.P."/>
            <person name="Pereira-Ferrari L."/>
            <person name="Pinto F.G.S."/>
            <person name="Precoma C."/>
            <person name="Prioli A.J."/>
            <person name="Prioli S.M.A.P."/>
            <person name="Raittz R.T."/>
            <person name="Ramos H.J.O."/>
            <person name="Ribeiro E.M.S.F."/>
            <person name="Rigo L.U."/>
            <person name="Rocha C.L.M.S.C."/>
            <person name="Rocha S.N."/>
            <person name="Santos K."/>
            <person name="Satori D."/>
            <person name="Silva A.G."/>
            <person name="Simao R.C.G."/>
            <person name="Soares M.A.M."/>
            <person name="Souza E.M."/>
            <person name="Steffens M.B.R."/>
            <person name="Steindel M."/>
            <person name="Tadra-Sfeir M.Z."/>
            <person name="Takahashi E.K."/>
            <person name="Torres R.A."/>
            <person name="Valle J.S."/>
            <person name="Vernal J.I."/>
            <person name="Vilas-Boas L.A."/>
            <person name="Watanabe M.A.E."/>
            <person name="Weiss V.A."/>
            <person name="Yates M.A."/>
            <person name="Souza E.M."/>
        </authorList>
    </citation>
    <scope>NUCLEOTIDE SEQUENCE [LARGE SCALE GENOMIC DNA]</scope>
    <source>
        <strain evidence="2 3">SmR1</strain>
    </source>
</reference>
<dbReference type="EMBL" id="CP002039">
    <property type="protein sequence ID" value="ADJ61834.1"/>
    <property type="molecule type" value="Genomic_DNA"/>
</dbReference>
<feature type="domain" description="FecR protein" evidence="1">
    <location>
        <begin position="71"/>
        <end position="158"/>
    </location>
</feature>
<dbReference type="eggNOG" id="COG3712">
    <property type="taxonomic scope" value="Bacteria"/>
</dbReference>
<evidence type="ECO:0000313" key="2">
    <source>
        <dbReference type="EMBL" id="ADJ61834.1"/>
    </source>
</evidence>
<proteinExistence type="predicted"/>
<dbReference type="HOGENOM" id="CLU_085701_0_0_4"/>
<organism evidence="2 3">
    <name type="scientific">Herbaspirillum seropedicae (strain SmR1)</name>
    <dbReference type="NCBI Taxonomy" id="757424"/>
    <lineage>
        <taxon>Bacteria</taxon>
        <taxon>Pseudomonadati</taxon>
        <taxon>Pseudomonadota</taxon>
        <taxon>Betaproteobacteria</taxon>
        <taxon>Burkholderiales</taxon>
        <taxon>Oxalobacteraceae</taxon>
        <taxon>Herbaspirillum</taxon>
    </lineage>
</organism>
<dbReference type="STRING" id="757424.Hsero_0308"/>
<evidence type="ECO:0000259" key="1">
    <source>
        <dbReference type="Pfam" id="PF04773"/>
    </source>
</evidence>
<sequence length="254" mass="26325">MTMTSHLQSLPALLPRRLAWLGLLLLLLTASALVQAQVVGQVTHLSGVLTARHADGTRAVLSVKSAILQGDTLITERETYTRVKFVDNAEIVLRPGTEVAVNKYIYDEKKPENDSVAIGLVKGGLRAVTGLVGKRNHEAVNFDTPTATIGIRGTHFGALFCQADCGGIPTPSGQAPADGLHVDVASGAILVSNAGGAQLFNAGQFGYVSGPLQPPVVVPANIGVPVTMPPAISSNTNNGMQKLGAASAPDCVVH</sequence>
<accession>D8IW36</accession>
<dbReference type="Proteomes" id="UP000000329">
    <property type="component" value="Chromosome"/>
</dbReference>
<dbReference type="Pfam" id="PF04773">
    <property type="entry name" value="FecR"/>
    <property type="match status" value="1"/>
</dbReference>
<dbReference type="AlphaFoldDB" id="D8IW36"/>
<dbReference type="PANTHER" id="PTHR38731">
    <property type="entry name" value="LIPL45-RELATED LIPOPROTEIN-RELATED"/>
    <property type="match status" value="1"/>
</dbReference>
<gene>
    <name evidence="2" type="ordered locus">Hsero_0308</name>
</gene>
<keyword evidence="3" id="KW-1185">Reference proteome</keyword>